<proteinExistence type="predicted"/>
<reference evidence="1" key="1">
    <citation type="submission" date="2015-08" db="EMBL/GenBank/DDBJ databases">
        <title>Complete DNA Sequence of Pseudomonas syringae pv. actinidiae, the Causal Agent of Kiwifruit Canker Disease.</title>
        <authorList>
            <person name="Rikkerink E.H.A."/>
            <person name="Fineran P.C."/>
        </authorList>
    </citation>
    <scope>NUCLEOTIDE SEQUENCE</scope>
    <source>
        <strain evidence="1">KHM 243</strain>
        <plasmid evidence="1">pKHM-1</plasmid>
    </source>
</reference>
<keyword evidence="1" id="KW-0614">Plasmid</keyword>
<geneLocation type="plasmid" evidence="1">
    <name>pKHM-1</name>
</geneLocation>
<protein>
    <submittedName>
        <fullName evidence="1">Uncharacterized protein</fullName>
    </submittedName>
</protein>
<name>A0A0K2S3P2_CITFR</name>
<dbReference type="AlphaFoldDB" id="A0A0K2S3P2"/>
<dbReference type="EMBL" id="AP014939">
    <property type="protein sequence ID" value="BAS21716.1"/>
    <property type="molecule type" value="Genomic_DNA"/>
</dbReference>
<organism evidence="1">
    <name type="scientific">Citrobacter freundii</name>
    <dbReference type="NCBI Taxonomy" id="546"/>
    <lineage>
        <taxon>Bacteria</taxon>
        <taxon>Pseudomonadati</taxon>
        <taxon>Pseudomonadota</taxon>
        <taxon>Gammaproteobacteria</taxon>
        <taxon>Enterobacterales</taxon>
        <taxon>Enterobacteriaceae</taxon>
        <taxon>Citrobacter</taxon>
        <taxon>Citrobacter freundii complex</taxon>
    </lineage>
</organism>
<evidence type="ECO:0000313" key="1">
    <source>
        <dbReference type="EMBL" id="BAS21716.1"/>
    </source>
</evidence>
<sequence>MSPMPTELNATMLQTLMEMSGIKCRLVPAEEPDIDKDQ</sequence>
<accession>A0A0K2S3P2</accession>